<accession>A0A5P2WFV9</accession>
<sequence length="83" mass="9226">MCGRTRSGNSRATPKPGRSLADLFPHVAAIWHPTLNGEVTPADVNPGSNKDRWWLCPRCRRAFLSTPHNRKRAALLCRSCSLS</sequence>
<name>A0A5P2WFV9_9ACTN</name>
<dbReference type="InterPro" id="IPR025487">
    <property type="entry name" value="DUF4379"/>
</dbReference>
<reference evidence="2 3" key="1">
    <citation type="submission" date="2017-09" db="EMBL/GenBank/DDBJ databases">
        <title>Streptomyces genome completion.</title>
        <authorList>
            <person name="Lee N."/>
            <person name="Cho B.-K."/>
        </authorList>
    </citation>
    <scope>NUCLEOTIDE SEQUENCE [LARGE SCALE GENOMIC DNA]</scope>
    <source>
        <strain evidence="2 3">ATCC 14899</strain>
    </source>
</reference>
<dbReference type="Pfam" id="PF14311">
    <property type="entry name" value="DUF4379"/>
    <property type="match status" value="1"/>
</dbReference>
<organism evidence="2 3">
    <name type="scientific">Streptomyces nodosus</name>
    <dbReference type="NCBI Taxonomy" id="40318"/>
    <lineage>
        <taxon>Bacteria</taxon>
        <taxon>Bacillati</taxon>
        <taxon>Actinomycetota</taxon>
        <taxon>Actinomycetes</taxon>
        <taxon>Kitasatosporales</taxon>
        <taxon>Streptomycetaceae</taxon>
        <taxon>Streptomyces</taxon>
    </lineage>
</organism>
<feature type="domain" description="Treble clef zinc finger" evidence="1">
    <location>
        <begin position="28"/>
        <end position="81"/>
    </location>
</feature>
<evidence type="ECO:0000313" key="2">
    <source>
        <dbReference type="EMBL" id="QEV43287.1"/>
    </source>
</evidence>
<evidence type="ECO:0000259" key="1">
    <source>
        <dbReference type="Pfam" id="PF14311"/>
    </source>
</evidence>
<protein>
    <recommendedName>
        <fullName evidence="1">Treble clef zinc finger domain-containing protein</fullName>
    </recommendedName>
</protein>
<dbReference type="KEGG" id="snq:CP978_15015"/>
<dbReference type="EMBL" id="CP023747">
    <property type="protein sequence ID" value="QEV43287.1"/>
    <property type="molecule type" value="Genomic_DNA"/>
</dbReference>
<gene>
    <name evidence="2" type="ORF">CP978_15015</name>
</gene>
<evidence type="ECO:0000313" key="3">
    <source>
        <dbReference type="Proteomes" id="UP000325763"/>
    </source>
</evidence>
<dbReference type="AlphaFoldDB" id="A0A5P2WFV9"/>
<dbReference type="Proteomes" id="UP000325763">
    <property type="component" value="Chromosome"/>
</dbReference>
<proteinExistence type="predicted"/>